<accession>A0A3M3ZNP7</accession>
<gene>
    <name evidence="1" type="ORF">ALQ33_04861</name>
</gene>
<evidence type="ECO:0000313" key="1">
    <source>
        <dbReference type="EMBL" id="RMO96150.1"/>
    </source>
</evidence>
<protein>
    <submittedName>
        <fullName evidence="1">Uncharacterized protein</fullName>
    </submittedName>
</protein>
<dbReference type="EMBL" id="RBQB01000044">
    <property type="protein sequence ID" value="RMO96150.1"/>
    <property type="molecule type" value="Genomic_DNA"/>
</dbReference>
<organism evidence="1 2">
    <name type="scientific">Pseudomonas syringae pv. philadelphi</name>
    <dbReference type="NCBI Taxonomy" id="251706"/>
    <lineage>
        <taxon>Bacteria</taxon>
        <taxon>Pseudomonadati</taxon>
        <taxon>Pseudomonadota</taxon>
        <taxon>Gammaproteobacteria</taxon>
        <taxon>Pseudomonadales</taxon>
        <taxon>Pseudomonadaceae</taxon>
        <taxon>Pseudomonas</taxon>
    </lineage>
</organism>
<name>A0A3M3ZNP7_9PSED</name>
<evidence type="ECO:0000313" key="2">
    <source>
        <dbReference type="Proteomes" id="UP000279372"/>
    </source>
</evidence>
<proteinExistence type="predicted"/>
<comment type="caution">
    <text evidence="1">The sequence shown here is derived from an EMBL/GenBank/DDBJ whole genome shotgun (WGS) entry which is preliminary data.</text>
</comment>
<dbReference type="Proteomes" id="UP000279372">
    <property type="component" value="Unassembled WGS sequence"/>
</dbReference>
<dbReference type="AlphaFoldDB" id="A0A3M3ZNP7"/>
<reference evidence="1 2" key="1">
    <citation type="submission" date="2018-08" db="EMBL/GenBank/DDBJ databases">
        <title>Recombination of ecologically and evolutionarily significant loci maintains genetic cohesion in the Pseudomonas syringae species complex.</title>
        <authorList>
            <person name="Dillon M."/>
            <person name="Thakur S."/>
            <person name="Almeida R.N.D."/>
            <person name="Weir B.S."/>
            <person name="Guttman D.S."/>
        </authorList>
    </citation>
    <scope>NUCLEOTIDE SEQUENCE [LARGE SCALE GENOMIC DNA]</scope>
    <source>
        <strain evidence="1 2">ICMP 8902</strain>
    </source>
</reference>
<sequence>MLTLPVSRQCRQQLLVDGLADGGEEGGAAGQELLYHAAQGGGTFCVEAADRLCAGLFGCGAARRFEP</sequence>